<organism evidence="2 3">
    <name type="scientific">Kibdelosporangium banguiense</name>
    <dbReference type="NCBI Taxonomy" id="1365924"/>
    <lineage>
        <taxon>Bacteria</taxon>
        <taxon>Bacillati</taxon>
        <taxon>Actinomycetota</taxon>
        <taxon>Actinomycetes</taxon>
        <taxon>Pseudonocardiales</taxon>
        <taxon>Pseudonocardiaceae</taxon>
        <taxon>Kibdelosporangium</taxon>
    </lineage>
</organism>
<evidence type="ECO:0000313" key="2">
    <source>
        <dbReference type="EMBL" id="MBP2325544.1"/>
    </source>
</evidence>
<dbReference type="EMBL" id="JAGINW010000001">
    <property type="protein sequence ID" value="MBP2325544.1"/>
    <property type="molecule type" value="Genomic_DNA"/>
</dbReference>
<dbReference type="InterPro" id="IPR025325">
    <property type="entry name" value="DUF4231"/>
</dbReference>
<keyword evidence="1" id="KW-1133">Transmembrane helix</keyword>
<sequence length="167" mass="18423">MAFKQPFPKTGPDIDGKGLVTAADEYAVRLRAYYDSRAGWHRVYHRLSGILIILVGAGLPVLTNLDYPAKATVVSLAGMVIAVLTGLHAFYRWDQSWILLRNTEAAVTAAYWAWRTNLPKNGTNNTDKQTVELTNAFLGQLAQIRAQEAKTFFENVTPPGTAQGTTR</sequence>
<keyword evidence="1" id="KW-0472">Membrane</keyword>
<feature type="transmembrane region" description="Helical" evidence="1">
    <location>
        <begin position="47"/>
        <end position="65"/>
    </location>
</feature>
<keyword evidence="3" id="KW-1185">Reference proteome</keyword>
<protein>
    <recommendedName>
        <fullName evidence="4">DUF4231 domain-containing protein</fullName>
    </recommendedName>
</protein>
<dbReference type="Pfam" id="PF14015">
    <property type="entry name" value="DUF4231"/>
    <property type="match status" value="1"/>
</dbReference>
<comment type="caution">
    <text evidence="2">The sequence shown here is derived from an EMBL/GenBank/DDBJ whole genome shotgun (WGS) entry which is preliminary data.</text>
</comment>
<dbReference type="NCBIfam" id="NF033634">
    <property type="entry name" value="SLATT_1"/>
    <property type="match status" value="1"/>
</dbReference>
<evidence type="ECO:0000256" key="1">
    <source>
        <dbReference type="SAM" id="Phobius"/>
    </source>
</evidence>
<dbReference type="Proteomes" id="UP001519332">
    <property type="component" value="Unassembled WGS sequence"/>
</dbReference>
<proteinExistence type="predicted"/>
<keyword evidence="1" id="KW-0812">Transmembrane</keyword>
<evidence type="ECO:0000313" key="3">
    <source>
        <dbReference type="Proteomes" id="UP001519332"/>
    </source>
</evidence>
<accession>A0ABS4TMG8</accession>
<feature type="transmembrane region" description="Helical" evidence="1">
    <location>
        <begin position="71"/>
        <end position="91"/>
    </location>
</feature>
<gene>
    <name evidence="2" type="ORF">JOF56_005929</name>
</gene>
<evidence type="ECO:0008006" key="4">
    <source>
        <dbReference type="Google" id="ProtNLM"/>
    </source>
</evidence>
<reference evidence="2 3" key="1">
    <citation type="submission" date="2021-03" db="EMBL/GenBank/DDBJ databases">
        <title>Sequencing the genomes of 1000 actinobacteria strains.</title>
        <authorList>
            <person name="Klenk H.-P."/>
        </authorList>
    </citation>
    <scope>NUCLEOTIDE SEQUENCE [LARGE SCALE GENOMIC DNA]</scope>
    <source>
        <strain evidence="2 3">DSM 46670</strain>
    </source>
</reference>
<name>A0ABS4TMG8_9PSEU</name>